<organism evidence="1 2">
    <name type="scientific">Pleurotus cornucopiae</name>
    <name type="common">Cornucopia mushroom</name>
    <dbReference type="NCBI Taxonomy" id="5321"/>
    <lineage>
        <taxon>Eukaryota</taxon>
        <taxon>Fungi</taxon>
        <taxon>Dikarya</taxon>
        <taxon>Basidiomycota</taxon>
        <taxon>Agaricomycotina</taxon>
        <taxon>Agaricomycetes</taxon>
        <taxon>Agaricomycetidae</taxon>
        <taxon>Agaricales</taxon>
        <taxon>Pleurotineae</taxon>
        <taxon>Pleurotaceae</taxon>
        <taxon>Pleurotus</taxon>
    </lineage>
</organism>
<dbReference type="EMBL" id="WQMT02000002">
    <property type="protein sequence ID" value="KAG9225862.1"/>
    <property type="molecule type" value="Genomic_DNA"/>
</dbReference>
<evidence type="ECO:0000313" key="1">
    <source>
        <dbReference type="EMBL" id="KAG9225862.1"/>
    </source>
</evidence>
<reference evidence="1 2" key="1">
    <citation type="journal article" date="2021" name="Appl. Environ. Microbiol.">
        <title>Genetic linkage and physical mapping for an oyster mushroom Pleurotus cornucopiae and QTL analysis for the trait cap color.</title>
        <authorList>
            <person name="Zhang Y."/>
            <person name="Gao W."/>
            <person name="Sonnenberg A."/>
            <person name="Chen Q."/>
            <person name="Zhang J."/>
            <person name="Huang C."/>
        </authorList>
    </citation>
    <scope>NUCLEOTIDE SEQUENCE [LARGE SCALE GENOMIC DNA]</scope>
    <source>
        <strain evidence="1">CCMSSC00406</strain>
    </source>
</reference>
<name>A0ACB7J5K4_PLECO</name>
<gene>
    <name evidence="1" type="ORF">CCMSSC00406_0008390</name>
</gene>
<proteinExistence type="predicted"/>
<dbReference type="Proteomes" id="UP000824881">
    <property type="component" value="Unassembled WGS sequence"/>
</dbReference>
<protein>
    <submittedName>
        <fullName evidence="1">Uncharacterized protein</fullName>
    </submittedName>
</protein>
<keyword evidence="2" id="KW-1185">Reference proteome</keyword>
<evidence type="ECO:0000313" key="2">
    <source>
        <dbReference type="Proteomes" id="UP000824881"/>
    </source>
</evidence>
<accession>A0ACB7J5K4</accession>
<sequence length="328" mass="35795">MTSPSTNTLDHIVHLSHPGALDETISQFRELGFNVISGGTHADGLTSNALVVNCYPIVSPRLLFTQKVQIFEDGTYLELLNFVKPAASYPAGSPERAKRDSHPWAPKNPGWIDFAFLGTGEDKHSGGTGVISEIINARSKDVRYLGEVAGGRETPAGEILKWLITSPAKQHGRGVLPFYCGDVTPREWRVSDSASMNLQLDDLGYHQVPVTQENTAHPNAAKGVAYIVLLVSSDNLALLSRQVTTIIGAPANHVDDELSWSLETIRSTRPAGQLRLRSPKTEEEQSFLDSNIDANVGIYEVGIWVDAGKSKEPVSLPHTRIVWQSIIN</sequence>
<comment type="caution">
    <text evidence="1">The sequence shown here is derived from an EMBL/GenBank/DDBJ whole genome shotgun (WGS) entry which is preliminary data.</text>
</comment>